<dbReference type="EMBL" id="KV426077">
    <property type="protein sequence ID" value="KZV89260.1"/>
    <property type="molecule type" value="Genomic_DNA"/>
</dbReference>
<dbReference type="AlphaFoldDB" id="A0A165FN39"/>
<dbReference type="Proteomes" id="UP000077266">
    <property type="component" value="Unassembled WGS sequence"/>
</dbReference>
<proteinExistence type="predicted"/>
<accession>A0A165FN39</accession>
<dbReference type="InParanoid" id="A0A165FN39"/>
<name>A0A165FN39_EXIGL</name>
<evidence type="ECO:0000313" key="2">
    <source>
        <dbReference type="Proteomes" id="UP000077266"/>
    </source>
</evidence>
<gene>
    <name evidence="1" type="ORF">EXIGLDRAFT_149082</name>
</gene>
<reference evidence="1 2" key="1">
    <citation type="journal article" date="2016" name="Mol. Biol. Evol.">
        <title>Comparative Genomics of Early-Diverging Mushroom-Forming Fungi Provides Insights into the Origins of Lignocellulose Decay Capabilities.</title>
        <authorList>
            <person name="Nagy L.G."/>
            <person name="Riley R."/>
            <person name="Tritt A."/>
            <person name="Adam C."/>
            <person name="Daum C."/>
            <person name="Floudas D."/>
            <person name="Sun H."/>
            <person name="Yadav J.S."/>
            <person name="Pangilinan J."/>
            <person name="Larsson K.H."/>
            <person name="Matsuura K."/>
            <person name="Barry K."/>
            <person name="Labutti K."/>
            <person name="Kuo R."/>
            <person name="Ohm R.A."/>
            <person name="Bhattacharya S.S."/>
            <person name="Shirouzu T."/>
            <person name="Yoshinaga Y."/>
            <person name="Martin F.M."/>
            <person name="Grigoriev I.V."/>
            <person name="Hibbett D.S."/>
        </authorList>
    </citation>
    <scope>NUCLEOTIDE SEQUENCE [LARGE SCALE GENOMIC DNA]</scope>
    <source>
        <strain evidence="1 2">HHB12029</strain>
    </source>
</reference>
<protein>
    <submittedName>
        <fullName evidence="1">Uncharacterized protein</fullName>
    </submittedName>
</protein>
<evidence type="ECO:0000313" key="1">
    <source>
        <dbReference type="EMBL" id="KZV89260.1"/>
    </source>
</evidence>
<sequence>MHKQGQVSRQRGRSRYRNPARHVAIAIAYCFVPSICGTESSRPPGDEAARRDGNVEWPFTVSVARIIISAQAFTSRSCGAGKCCKPYGRLRESRVSATFRAGNTQHCDSNGNPTGCERCSKRRRCRRRAGPPLHFRTCTAPAMSRSKFGRPFSVRRRAASARQRQRYALIEGVVDHCRTASTVVGGGGGGGQKPFSTGREFGIGSYIGRVPSAFGVGRAWGGRGRAGRAQVAAEA</sequence>
<keyword evidence="2" id="KW-1185">Reference proteome</keyword>
<organism evidence="1 2">
    <name type="scientific">Exidia glandulosa HHB12029</name>
    <dbReference type="NCBI Taxonomy" id="1314781"/>
    <lineage>
        <taxon>Eukaryota</taxon>
        <taxon>Fungi</taxon>
        <taxon>Dikarya</taxon>
        <taxon>Basidiomycota</taxon>
        <taxon>Agaricomycotina</taxon>
        <taxon>Agaricomycetes</taxon>
        <taxon>Auriculariales</taxon>
        <taxon>Exidiaceae</taxon>
        <taxon>Exidia</taxon>
    </lineage>
</organism>